<feature type="domain" description="EamA" evidence="2">
    <location>
        <begin position="161"/>
        <end position="291"/>
    </location>
</feature>
<dbReference type="SUPFAM" id="SSF103481">
    <property type="entry name" value="Multidrug resistance efflux transporter EmrE"/>
    <property type="match status" value="2"/>
</dbReference>
<keyword evidence="1" id="KW-0812">Transmembrane</keyword>
<dbReference type="RefSeq" id="WP_274683871.1">
    <property type="nucleotide sequence ID" value="NZ_JAKNBA010000051.1"/>
</dbReference>
<feature type="transmembrane region" description="Helical" evidence="1">
    <location>
        <begin position="275"/>
        <end position="296"/>
    </location>
</feature>
<name>A0A9X4EZ36_9VIBR</name>
<dbReference type="PANTHER" id="PTHR22911">
    <property type="entry name" value="ACYL-MALONYL CONDENSING ENZYME-RELATED"/>
    <property type="match status" value="1"/>
</dbReference>
<feature type="transmembrane region" description="Helical" evidence="1">
    <location>
        <begin position="32"/>
        <end position="51"/>
    </location>
</feature>
<feature type="transmembrane region" description="Helical" evidence="1">
    <location>
        <begin position="125"/>
        <end position="144"/>
    </location>
</feature>
<dbReference type="EMBL" id="JAKNBA010000051">
    <property type="protein sequence ID" value="MDE1244037.1"/>
    <property type="molecule type" value="Genomic_DNA"/>
</dbReference>
<dbReference type="Pfam" id="PF00892">
    <property type="entry name" value="EamA"/>
    <property type="match status" value="2"/>
</dbReference>
<dbReference type="GO" id="GO:0016020">
    <property type="term" value="C:membrane"/>
    <property type="evidence" value="ECO:0007669"/>
    <property type="project" value="InterPro"/>
</dbReference>
<accession>A0A9X4EZ36</accession>
<dbReference type="InterPro" id="IPR000620">
    <property type="entry name" value="EamA_dom"/>
</dbReference>
<evidence type="ECO:0000313" key="3">
    <source>
        <dbReference type="EMBL" id="MDE1244037.1"/>
    </source>
</evidence>
<protein>
    <submittedName>
        <fullName evidence="3">DMT family transporter</fullName>
    </submittedName>
</protein>
<dbReference type="InterPro" id="IPR037185">
    <property type="entry name" value="EmrE-like"/>
</dbReference>
<feature type="transmembrane region" description="Helical" evidence="1">
    <location>
        <begin position="156"/>
        <end position="177"/>
    </location>
</feature>
<dbReference type="Proteomes" id="UP001140979">
    <property type="component" value="Unassembled WGS sequence"/>
</dbReference>
<gene>
    <name evidence="3" type="ORF">L9W94_18225</name>
</gene>
<comment type="caution">
    <text evidence="3">The sequence shown here is derived from an EMBL/GenBank/DDBJ whole genome shotgun (WGS) entry which is preliminary data.</text>
</comment>
<feature type="transmembrane region" description="Helical" evidence="1">
    <location>
        <begin position="222"/>
        <end position="240"/>
    </location>
</feature>
<proteinExistence type="predicted"/>
<feature type="transmembrane region" description="Helical" evidence="1">
    <location>
        <begin position="72"/>
        <end position="90"/>
    </location>
</feature>
<feature type="transmembrane region" description="Helical" evidence="1">
    <location>
        <begin position="96"/>
        <end position="118"/>
    </location>
</feature>
<keyword evidence="1" id="KW-1133">Transmembrane helix</keyword>
<feature type="transmembrane region" description="Helical" evidence="1">
    <location>
        <begin position="197"/>
        <end position="216"/>
    </location>
</feature>
<reference evidence="3" key="1">
    <citation type="submission" date="2022-02" db="EMBL/GenBank/DDBJ databases">
        <title>Emergence and expansion in Europe of a Vibrio aestuarianus clonal complex pathogenic for oysters.</title>
        <authorList>
            <person name="Mesnil A."/>
            <person name="Travers M.-A."/>
        </authorList>
    </citation>
    <scope>NUCLEOTIDE SEQUENCE</scope>
    <source>
        <strain evidence="3">19_064_11T1</strain>
    </source>
</reference>
<evidence type="ECO:0000313" key="4">
    <source>
        <dbReference type="Proteomes" id="UP001140979"/>
    </source>
</evidence>
<dbReference type="AlphaFoldDB" id="A0A9X4EZ36"/>
<evidence type="ECO:0000256" key="1">
    <source>
        <dbReference type="SAM" id="Phobius"/>
    </source>
</evidence>
<feature type="domain" description="EamA" evidence="2">
    <location>
        <begin position="6"/>
        <end position="139"/>
    </location>
</feature>
<sequence>MTHSQVGALFVLAFLLMANANAVLSGWLLQTLHPFTLLFWSFLATSVFFLLRLRFTQSSKDTRISRDSLMPLLLLNIASSLSWIGYYYALRYIEPAIVSALMGGIGPLFVVLSGLVLFRVISLRQVITSTGIIIGATVLAWASVSEQSAVQNVSQTHIVVGLVAALIGGFGQVLTTLSTKRLANKNWDASRLMAHRFYLLIAVSGFAAFNGPGLMVETIPDLFGLLVVGIFGVLVPLWLLQKGIIHSSPFTVSVLLALGPLMTLCFQGFDSRLSLSLWSVIGCVIIMVSTVNNFLVGSVKLPFSDQIKEETNG</sequence>
<organism evidence="3 4">
    <name type="scientific">Vibrio aestuarianus</name>
    <dbReference type="NCBI Taxonomy" id="28171"/>
    <lineage>
        <taxon>Bacteria</taxon>
        <taxon>Pseudomonadati</taxon>
        <taxon>Pseudomonadota</taxon>
        <taxon>Gammaproteobacteria</taxon>
        <taxon>Vibrionales</taxon>
        <taxon>Vibrionaceae</taxon>
        <taxon>Vibrio</taxon>
    </lineage>
</organism>
<feature type="transmembrane region" description="Helical" evidence="1">
    <location>
        <begin position="252"/>
        <end position="269"/>
    </location>
</feature>
<keyword evidence="1" id="KW-0472">Membrane</keyword>
<evidence type="ECO:0000259" key="2">
    <source>
        <dbReference type="Pfam" id="PF00892"/>
    </source>
</evidence>